<evidence type="ECO:0000313" key="4">
    <source>
        <dbReference type="Proteomes" id="UP001283361"/>
    </source>
</evidence>
<accession>A0AAE0XVN0</accession>
<dbReference type="Pfam" id="PF16794">
    <property type="entry name" value="fn3_4"/>
    <property type="match status" value="1"/>
</dbReference>
<feature type="compositionally biased region" description="Polar residues" evidence="1">
    <location>
        <begin position="425"/>
        <end position="453"/>
    </location>
</feature>
<dbReference type="InterPro" id="IPR056565">
    <property type="entry name" value="Fn3_ATF7IP"/>
</dbReference>
<name>A0AAE0XVN0_9GAST</name>
<evidence type="ECO:0000313" key="3">
    <source>
        <dbReference type="EMBL" id="KAK3713119.1"/>
    </source>
</evidence>
<dbReference type="GO" id="GO:0006355">
    <property type="term" value="P:regulation of DNA-templated transcription"/>
    <property type="evidence" value="ECO:0007669"/>
    <property type="project" value="TreeGrafter"/>
</dbReference>
<proteinExistence type="predicted"/>
<dbReference type="InterPro" id="IPR013783">
    <property type="entry name" value="Ig-like_fold"/>
</dbReference>
<dbReference type="Proteomes" id="UP001283361">
    <property type="component" value="Unassembled WGS sequence"/>
</dbReference>
<dbReference type="EMBL" id="JAWDGP010007571">
    <property type="protein sequence ID" value="KAK3713119.1"/>
    <property type="molecule type" value="Genomic_DNA"/>
</dbReference>
<reference evidence="3" key="1">
    <citation type="journal article" date="2023" name="G3 (Bethesda)">
        <title>A reference genome for the long-term kleptoplast-retaining sea slug Elysia crispata morphotype clarki.</title>
        <authorList>
            <person name="Eastman K.E."/>
            <person name="Pendleton A.L."/>
            <person name="Shaikh M.A."/>
            <person name="Suttiyut T."/>
            <person name="Ogas R."/>
            <person name="Tomko P."/>
            <person name="Gavelis G."/>
            <person name="Widhalm J.R."/>
            <person name="Wisecaver J.H."/>
        </authorList>
    </citation>
    <scope>NUCLEOTIDE SEQUENCE</scope>
    <source>
        <strain evidence="3">ECLA1</strain>
    </source>
</reference>
<feature type="compositionally biased region" description="Polar residues" evidence="1">
    <location>
        <begin position="481"/>
        <end position="490"/>
    </location>
</feature>
<dbReference type="InterPro" id="IPR026085">
    <property type="entry name" value="ATF7-int"/>
</dbReference>
<feature type="region of interest" description="Disordered" evidence="1">
    <location>
        <begin position="178"/>
        <end position="205"/>
    </location>
</feature>
<gene>
    <name evidence="3" type="ORF">RRG08_036731</name>
</gene>
<feature type="compositionally biased region" description="Polar residues" evidence="1">
    <location>
        <begin position="343"/>
        <end position="356"/>
    </location>
</feature>
<feature type="region of interest" description="Disordered" evidence="1">
    <location>
        <begin position="1159"/>
        <end position="1199"/>
    </location>
</feature>
<dbReference type="CDD" id="cd00063">
    <property type="entry name" value="FN3"/>
    <property type="match status" value="1"/>
</dbReference>
<organism evidence="3 4">
    <name type="scientific">Elysia crispata</name>
    <name type="common">lettuce slug</name>
    <dbReference type="NCBI Taxonomy" id="231223"/>
    <lineage>
        <taxon>Eukaryota</taxon>
        <taxon>Metazoa</taxon>
        <taxon>Spiralia</taxon>
        <taxon>Lophotrochozoa</taxon>
        <taxon>Mollusca</taxon>
        <taxon>Gastropoda</taxon>
        <taxon>Heterobranchia</taxon>
        <taxon>Euthyneura</taxon>
        <taxon>Panpulmonata</taxon>
        <taxon>Sacoglossa</taxon>
        <taxon>Placobranchoidea</taxon>
        <taxon>Plakobranchidae</taxon>
        <taxon>Elysia</taxon>
    </lineage>
</organism>
<feature type="region of interest" description="Disordered" evidence="1">
    <location>
        <begin position="964"/>
        <end position="1088"/>
    </location>
</feature>
<protein>
    <recommendedName>
        <fullName evidence="2">Fibronectin type-III domain-containing protein</fullName>
    </recommendedName>
</protein>
<feature type="region of interest" description="Disordered" evidence="1">
    <location>
        <begin position="577"/>
        <end position="602"/>
    </location>
</feature>
<feature type="compositionally biased region" description="Low complexity" evidence="1">
    <location>
        <begin position="180"/>
        <end position="192"/>
    </location>
</feature>
<dbReference type="PROSITE" id="PS50853">
    <property type="entry name" value="FN3"/>
    <property type="match status" value="1"/>
</dbReference>
<dbReference type="PANTHER" id="PTHR23210:SF26">
    <property type="entry name" value="ACTIVATING TRANSCRIPTION FACTOR 7-INTERACTING PROTEIN 1"/>
    <property type="match status" value="1"/>
</dbReference>
<dbReference type="SMART" id="SM00060">
    <property type="entry name" value="FN3"/>
    <property type="match status" value="1"/>
</dbReference>
<feature type="region of interest" description="Disordered" evidence="1">
    <location>
        <begin position="407"/>
        <end position="499"/>
    </location>
</feature>
<feature type="compositionally biased region" description="Polar residues" evidence="1">
    <location>
        <begin position="193"/>
        <end position="205"/>
    </location>
</feature>
<dbReference type="GO" id="GO:0005667">
    <property type="term" value="C:transcription regulator complex"/>
    <property type="evidence" value="ECO:0007669"/>
    <property type="project" value="TreeGrafter"/>
</dbReference>
<sequence>METSTVMVNGQGDGCAQVVSVNSEEEVASILENISKIVDDASDLKITHSLCKAGQNKQLSSLLPLKSVFSDDTDPHSKDEHSHKGDKSVDIEIAESTCELSPNSLPSQHGVSAQNKSYNHSQELSPESAKTLCDDSIIMTTSVANKPSSLHSSKSLFANVTHKNGSIGDNAVDIEGSEISSKSSQKPLPSLPENSASKTSPNHSEVLSHELITPLCEDSLKMTVCVARETKLVLPVSPLSPKLDTSLLTEHTEESLCSKGEKNGLKTSATPSTIGDDSHCDCKEQTIHSIETSHPVSQIDHGTVQNNFNSDDFLSDTFSSTSALDKAQGTIVSLSEENKDQNVLTTKSTCNPSNEGAPSELDDSGLKSCTGNLSDSKLECSNNLGSNNSTNTFSTVECIPPKQSSSFTLPLTMAPDIQDDPLGGSPNSVSHMPPQKTQTNRNALNNQQPQVISQDKETNEIEKNYPQSSKPSVSEYDGQARSLSHNSPSERPNCDAEKCKNESGSLLDVACVASSSKDIVVLRNSCKSMEDEELDKNEDMVLAGDANDLCDIKVLESSSIIKANGFVKEHKVIDETQQLGEENNPRPNTKIENNENSIDTENNSIQLSEKVIEGCAENSASSMSNKIKIVDTKQEKESVEYINDKVALKEHEKMGSKTALEALESSVISLGGKGHGDADQGESDAVIVIGEESESKSTVNVVKNVSFKDTPIKMEAGRKEAKLQDEETKVNNHATVCRKSNLDEFVTQNKYKSPDEEKSELQTDLNEVSIKNMKKRSYSMEETEEPKRQKMDEAVKDVSEMVQSDPMEVIDSDDDVILAEDPSIENKISNSSKLEILKEGKGGDNKDNKIIDTKDASDIKDQNFSPINLSNQVLHAFITARIKAFIKKQKQQQIDKLNQRISMMQSSTSLWKETARHLERSVKEVTVLNQGVEKRRAHVNACKKLSSRTVGTQVNDDKVKSALNSVQNSSHGQSRGPETVSTNSSLGPSVLLNPPTPQQPSQQREWKFQQHAIPPTWRSQITPPRPSVSVGSTRFTRPSAPSTVRPPPPASDVVNLIDLTDDDEVSKKSSQSHLPAANPSHHPASISNRTNVSSLAGTAKAANTSSNGFIPLTQSRTLMNSSVQHHPSLAGPQAQTIASTATLGHTQMRSNARLIQLPNHPLASGSSLGHPSNTGSNTQSASVTGKQAQEASSTALSTTKSNWITKHTLPPSLFIQQQRHPAPLPQTMDTVLLDVRALKLPPKPTLKISRVSQGIVLSWNMPSLVGVEVITSYQLFAYQETDSAPKTSLWKKVGDVRALPLPMACTLTQFLEGNKYHFAVRAIDKFNRSGAFSDPSSIFLGIGSTNTKIASRG</sequence>
<dbReference type="GO" id="GO:0003712">
    <property type="term" value="F:transcription coregulator activity"/>
    <property type="evidence" value="ECO:0007669"/>
    <property type="project" value="TreeGrafter"/>
</dbReference>
<feature type="domain" description="Fibronectin type-III" evidence="2">
    <location>
        <begin position="1240"/>
        <end position="1345"/>
    </location>
</feature>
<comment type="caution">
    <text evidence="3">The sequence shown here is derived from an EMBL/GenBank/DDBJ whole genome shotgun (WGS) entry which is preliminary data.</text>
</comment>
<keyword evidence="4" id="KW-1185">Reference proteome</keyword>
<dbReference type="InterPro" id="IPR036116">
    <property type="entry name" value="FN3_sf"/>
</dbReference>
<feature type="region of interest" description="Disordered" evidence="1">
    <location>
        <begin position="343"/>
        <end position="368"/>
    </location>
</feature>
<feature type="compositionally biased region" description="Polar residues" evidence="1">
    <location>
        <begin position="964"/>
        <end position="973"/>
    </location>
</feature>
<feature type="compositionally biased region" description="Polar residues" evidence="1">
    <location>
        <begin position="1164"/>
        <end position="1199"/>
    </location>
</feature>
<dbReference type="PANTHER" id="PTHR23210">
    <property type="entry name" value="ACTIVATING TRANSCRIPTION FACTOR 7 INTERACTING PROTEIN"/>
    <property type="match status" value="1"/>
</dbReference>
<feature type="region of interest" description="Disordered" evidence="1">
    <location>
        <begin position="100"/>
        <end position="126"/>
    </location>
</feature>
<evidence type="ECO:0000256" key="1">
    <source>
        <dbReference type="SAM" id="MobiDB-lite"/>
    </source>
</evidence>
<feature type="compositionally biased region" description="Basic and acidic residues" evidence="1">
    <location>
        <begin position="454"/>
        <end position="463"/>
    </location>
</feature>
<dbReference type="InterPro" id="IPR003961">
    <property type="entry name" value="FN3_dom"/>
</dbReference>
<evidence type="ECO:0000259" key="2">
    <source>
        <dbReference type="PROSITE" id="PS50853"/>
    </source>
</evidence>
<dbReference type="GO" id="GO:0005634">
    <property type="term" value="C:nucleus"/>
    <property type="evidence" value="ECO:0007669"/>
    <property type="project" value="TreeGrafter"/>
</dbReference>
<dbReference type="SUPFAM" id="SSF49265">
    <property type="entry name" value="Fibronectin type III"/>
    <property type="match status" value="1"/>
</dbReference>
<feature type="compositionally biased region" description="Polar residues" evidence="1">
    <location>
        <begin position="100"/>
        <end position="125"/>
    </location>
</feature>
<dbReference type="Gene3D" id="2.60.40.10">
    <property type="entry name" value="Immunoglobulins"/>
    <property type="match status" value="1"/>
</dbReference>